<comment type="caution">
    <text evidence="2">The sequence shown here is derived from an EMBL/GenBank/DDBJ whole genome shotgun (WGS) entry which is preliminary data.</text>
</comment>
<reference evidence="2 3" key="1">
    <citation type="submission" date="2024-03" db="EMBL/GenBank/DDBJ databases">
        <title>Human intestinal bacterial collection.</title>
        <authorList>
            <person name="Pauvert C."/>
            <person name="Hitch T.C.A."/>
            <person name="Clavel T."/>
        </authorList>
    </citation>
    <scope>NUCLEOTIDE SEQUENCE [LARGE SCALE GENOMIC DNA]</scope>
    <source>
        <strain evidence="2 3">CLA-AA-H192</strain>
    </source>
</reference>
<name>A0ABV1G770_9FIRM</name>
<evidence type="ECO:0000313" key="2">
    <source>
        <dbReference type="EMBL" id="MEQ2511249.1"/>
    </source>
</evidence>
<proteinExistence type="predicted"/>
<sequence length="138" mass="14708">MKRVLSLVLILSLLAAALCLPAAARSSDYISRSDALIAKSGTNSISIKTTTGSGSSMTSIGVTTIVIEQSANGTSWTPVRTYSSRYTAAMLGHNVMTHTYTQTYTGPVNYSYRALVTFYAADKNGSDSFSLYSAVVRL</sequence>
<keyword evidence="3" id="KW-1185">Reference proteome</keyword>
<evidence type="ECO:0000313" key="3">
    <source>
        <dbReference type="Proteomes" id="UP001491552"/>
    </source>
</evidence>
<evidence type="ECO:0000256" key="1">
    <source>
        <dbReference type="SAM" id="SignalP"/>
    </source>
</evidence>
<feature type="signal peptide" evidence="1">
    <location>
        <begin position="1"/>
        <end position="24"/>
    </location>
</feature>
<dbReference type="RefSeq" id="WP_349135955.1">
    <property type="nucleotide sequence ID" value="NZ_JBBMFF010000222.1"/>
</dbReference>
<accession>A0ABV1G770</accession>
<dbReference type="EMBL" id="JBBMFF010000222">
    <property type="protein sequence ID" value="MEQ2511249.1"/>
    <property type="molecule type" value="Genomic_DNA"/>
</dbReference>
<keyword evidence="1" id="KW-0732">Signal</keyword>
<gene>
    <name evidence="2" type="ORF">WMO66_08325</name>
</gene>
<protein>
    <submittedName>
        <fullName evidence="2">Uncharacterized protein</fullName>
    </submittedName>
</protein>
<feature type="chain" id="PRO_5045573818" evidence="1">
    <location>
        <begin position="25"/>
        <end position="138"/>
    </location>
</feature>
<dbReference type="Proteomes" id="UP001491552">
    <property type="component" value="Unassembled WGS sequence"/>
</dbReference>
<organism evidence="2 3">
    <name type="scientific">Faecousia intestinalis</name>
    <dbReference type="NCBI Taxonomy" id="3133167"/>
    <lineage>
        <taxon>Bacteria</taxon>
        <taxon>Bacillati</taxon>
        <taxon>Bacillota</taxon>
        <taxon>Clostridia</taxon>
        <taxon>Eubacteriales</taxon>
        <taxon>Oscillospiraceae</taxon>
        <taxon>Faecousia</taxon>
    </lineage>
</organism>